<protein>
    <submittedName>
        <fullName evidence="1">Uncharacterized protein</fullName>
    </submittedName>
</protein>
<dbReference type="EMBL" id="CP001798">
    <property type="protein sequence ID" value="ADE13493.1"/>
    <property type="molecule type" value="Genomic_DNA"/>
</dbReference>
<accession>D5BUU3</accession>
<dbReference type="RefSeq" id="WP_013031389.1">
    <property type="nucleotide sequence ID" value="NC_013960.1"/>
</dbReference>
<dbReference type="AlphaFoldDB" id="D5BUU3"/>
<sequence>MGINTPIKVHHPIIDHHGLTGAINAPITQKVSLGGFSADSAQFNAIFVRNTLKDTHLSVDLEIFNGKARGLLAFDIKGHWSAKLGPMPSEDLVKVCFPTSCSDAPGAIPHIRLNLEELRLGHKKEQGPLVLTVDGKVSLQKLVGKVPGFGDLDCPPKKADSDYSGCGLDFSGYQITFSSPGKMNPPEGLGGWVNIGQFKEKSFYGFNFNIRKIGFGTLAGFQGFEKQGWFGIGGNFALGDEFGIGVTLNELRFKWGSPAGSGCQLGPWSGVCLEIPNIDIEVNKQVVKLKGALAWHDGGLGNQNFKGAIEATFPSLEFSVGATLYIGQAKTAAQQCQYWYFDAQTQFPTGIPIASNVSIYGFMGGGGLPCTFQIDRYQ</sequence>
<proteinExistence type="predicted"/>
<dbReference type="KEGG" id="nhl:Nhal_0294"/>
<gene>
    <name evidence="1" type="ordered locus">Nhal_0294</name>
</gene>
<organism evidence="1 2">
    <name type="scientific">Nitrosococcus halophilus (strain Nc4)</name>
    <dbReference type="NCBI Taxonomy" id="472759"/>
    <lineage>
        <taxon>Bacteria</taxon>
        <taxon>Pseudomonadati</taxon>
        <taxon>Pseudomonadota</taxon>
        <taxon>Gammaproteobacteria</taxon>
        <taxon>Chromatiales</taxon>
        <taxon>Chromatiaceae</taxon>
        <taxon>Nitrosococcus</taxon>
    </lineage>
</organism>
<reference evidence="2" key="1">
    <citation type="submission" date="2010-04" db="EMBL/GenBank/DDBJ databases">
        <title>Complete genome sequence of Nitrosococcus halophilus Nc4, a salt-adapted, aerobic obligate ammonia-oxidizing sulfur purple bacterium.</title>
        <authorList>
            <consortium name="US DOE Joint Genome Institute"/>
            <person name="Campbell M.A."/>
            <person name="Malfatti S.A."/>
            <person name="Chain P.S.G."/>
            <person name="Heidelberg J.F."/>
            <person name="Ward B.B."/>
            <person name="Klotz M.G."/>
        </authorList>
    </citation>
    <scope>NUCLEOTIDE SEQUENCE [LARGE SCALE GENOMIC DNA]</scope>
    <source>
        <strain evidence="2">Nc4</strain>
    </source>
</reference>
<dbReference type="OrthoDB" id="1521695at2"/>
<evidence type="ECO:0000313" key="1">
    <source>
        <dbReference type="EMBL" id="ADE13493.1"/>
    </source>
</evidence>
<dbReference type="Proteomes" id="UP000001844">
    <property type="component" value="Chromosome"/>
</dbReference>
<evidence type="ECO:0000313" key="2">
    <source>
        <dbReference type="Proteomes" id="UP000001844"/>
    </source>
</evidence>
<keyword evidence="2" id="KW-1185">Reference proteome</keyword>
<dbReference type="HOGENOM" id="CLU_731217_0_0_6"/>
<dbReference type="STRING" id="472759.Nhal_0294"/>
<name>D5BUU3_NITHN</name>